<dbReference type="InterPro" id="IPR035906">
    <property type="entry name" value="MetI-like_sf"/>
</dbReference>
<feature type="transmembrane region" description="Helical" evidence="8">
    <location>
        <begin position="59"/>
        <end position="79"/>
    </location>
</feature>
<feature type="transmembrane region" description="Helical" evidence="8">
    <location>
        <begin position="115"/>
        <end position="131"/>
    </location>
</feature>
<feature type="domain" description="ABC transmembrane type-1" evidence="9">
    <location>
        <begin position="23"/>
        <end position="231"/>
    </location>
</feature>
<keyword evidence="11" id="KW-1185">Reference proteome</keyword>
<comment type="subcellular location">
    <subcellularLocation>
        <location evidence="1">Cell inner membrane</location>
        <topology evidence="1">Multi-pass membrane protein</topology>
    </subcellularLocation>
    <subcellularLocation>
        <location evidence="8">Cell membrane</location>
        <topology evidence="8">Multi-pass membrane protein</topology>
    </subcellularLocation>
</comment>
<evidence type="ECO:0000259" key="9">
    <source>
        <dbReference type="PROSITE" id="PS50928"/>
    </source>
</evidence>
<dbReference type="PANTHER" id="PTHR30614">
    <property type="entry name" value="MEMBRANE COMPONENT OF AMINO ACID ABC TRANSPORTER"/>
    <property type="match status" value="1"/>
</dbReference>
<protein>
    <submittedName>
        <fullName evidence="10">Amino acid ABC transporter membrane protein 1, PAAT family</fullName>
    </submittedName>
</protein>
<evidence type="ECO:0000256" key="2">
    <source>
        <dbReference type="ARBA" id="ARBA00010072"/>
    </source>
</evidence>
<evidence type="ECO:0000256" key="1">
    <source>
        <dbReference type="ARBA" id="ARBA00004429"/>
    </source>
</evidence>
<dbReference type="SUPFAM" id="SSF161098">
    <property type="entry name" value="MetI-like"/>
    <property type="match status" value="1"/>
</dbReference>
<evidence type="ECO:0000256" key="7">
    <source>
        <dbReference type="ARBA" id="ARBA00023136"/>
    </source>
</evidence>
<evidence type="ECO:0000256" key="8">
    <source>
        <dbReference type="RuleBase" id="RU363032"/>
    </source>
</evidence>
<keyword evidence="3 8" id="KW-0813">Transport</keyword>
<feature type="transmembrane region" description="Helical" evidence="8">
    <location>
        <begin position="23"/>
        <end position="47"/>
    </location>
</feature>
<dbReference type="Gene3D" id="1.10.3720.10">
    <property type="entry name" value="MetI-like"/>
    <property type="match status" value="1"/>
</dbReference>
<feature type="transmembrane region" description="Helical" evidence="8">
    <location>
        <begin position="213"/>
        <end position="234"/>
    </location>
</feature>
<keyword evidence="4" id="KW-1003">Cell membrane</keyword>
<sequence length="254" mass="27114">MPPALLQDLLPAPRYLGWLLDGWLMTLWTAILVIAAASALGALYAAVREAGGPASQRAAAAYLSLVRNTPLLVQLLFWYFGLPSLLPDGMLGWLNGGHALSVGGWVIVRWPSFEFLAAFAGLAVYSAAYVGEDIRSGLRGVPPGQRAAAAALGFTPAQAMRHVVLPQALRIARPPLLGQAMNILKNTSVGMAIGLAELSYRARQAEAETWKTFQIYGVATVLYIAAIALLAAILRRAWRSPPHARSLAPAPRDA</sequence>
<keyword evidence="5 8" id="KW-0812">Transmembrane</keyword>
<dbReference type="Pfam" id="PF00528">
    <property type="entry name" value="BPD_transp_1"/>
    <property type="match status" value="1"/>
</dbReference>
<dbReference type="Proteomes" id="UP000199317">
    <property type="component" value="Unassembled WGS sequence"/>
</dbReference>
<evidence type="ECO:0000256" key="6">
    <source>
        <dbReference type="ARBA" id="ARBA00022989"/>
    </source>
</evidence>
<dbReference type="CDD" id="cd06261">
    <property type="entry name" value="TM_PBP2"/>
    <property type="match status" value="1"/>
</dbReference>
<dbReference type="GO" id="GO:0022857">
    <property type="term" value="F:transmembrane transporter activity"/>
    <property type="evidence" value="ECO:0007669"/>
    <property type="project" value="InterPro"/>
</dbReference>
<gene>
    <name evidence="10" type="ORF">SAMN04489708_108152</name>
</gene>
<dbReference type="PROSITE" id="PS50928">
    <property type="entry name" value="ABC_TM1"/>
    <property type="match status" value="1"/>
</dbReference>
<dbReference type="InterPro" id="IPR000515">
    <property type="entry name" value="MetI-like"/>
</dbReference>
<comment type="similarity">
    <text evidence="2">Belongs to the binding-protein-dependent transport system permease family. HisMQ subfamily.</text>
</comment>
<dbReference type="InterPro" id="IPR043429">
    <property type="entry name" value="ArtM/GltK/GlnP/TcyL/YhdX-like"/>
</dbReference>
<dbReference type="InterPro" id="IPR010065">
    <property type="entry name" value="AA_ABC_transptr_permease_3TM"/>
</dbReference>
<evidence type="ECO:0000313" key="10">
    <source>
        <dbReference type="EMBL" id="SDP17849.1"/>
    </source>
</evidence>
<name>A0A1H0QM91_9BURK</name>
<evidence type="ECO:0000256" key="4">
    <source>
        <dbReference type="ARBA" id="ARBA00022475"/>
    </source>
</evidence>
<evidence type="ECO:0000256" key="5">
    <source>
        <dbReference type="ARBA" id="ARBA00022692"/>
    </source>
</evidence>
<organism evidence="10 11">
    <name type="scientific">Paracidovorax cattleyae</name>
    <dbReference type="NCBI Taxonomy" id="80868"/>
    <lineage>
        <taxon>Bacteria</taxon>
        <taxon>Pseudomonadati</taxon>
        <taxon>Pseudomonadota</taxon>
        <taxon>Betaproteobacteria</taxon>
        <taxon>Burkholderiales</taxon>
        <taxon>Comamonadaceae</taxon>
        <taxon>Paracidovorax</taxon>
    </lineage>
</organism>
<dbReference type="NCBIfam" id="TIGR01726">
    <property type="entry name" value="HEQRo_perm_3TM"/>
    <property type="match status" value="1"/>
</dbReference>
<dbReference type="GO" id="GO:0006865">
    <property type="term" value="P:amino acid transport"/>
    <property type="evidence" value="ECO:0007669"/>
    <property type="project" value="TreeGrafter"/>
</dbReference>
<dbReference type="PANTHER" id="PTHR30614:SF47">
    <property type="entry name" value="ABC TRANSPORTER PERMEASE"/>
    <property type="match status" value="1"/>
</dbReference>
<accession>A0A1H0QM91</accession>
<dbReference type="EMBL" id="FNJL01000008">
    <property type="protein sequence ID" value="SDP17849.1"/>
    <property type="molecule type" value="Genomic_DNA"/>
</dbReference>
<evidence type="ECO:0000256" key="3">
    <source>
        <dbReference type="ARBA" id="ARBA00022448"/>
    </source>
</evidence>
<dbReference type="RefSeq" id="WP_092833729.1">
    <property type="nucleotide sequence ID" value="NZ_FNJL01000008.1"/>
</dbReference>
<dbReference type="OrthoDB" id="6534575at2"/>
<keyword evidence="7 8" id="KW-0472">Membrane</keyword>
<dbReference type="GO" id="GO:0043190">
    <property type="term" value="C:ATP-binding cassette (ABC) transporter complex"/>
    <property type="evidence" value="ECO:0007669"/>
    <property type="project" value="InterPro"/>
</dbReference>
<dbReference type="AlphaFoldDB" id="A0A1H0QM91"/>
<proteinExistence type="inferred from homology"/>
<keyword evidence="6 8" id="KW-1133">Transmembrane helix</keyword>
<reference evidence="11" key="1">
    <citation type="submission" date="2016-10" db="EMBL/GenBank/DDBJ databases">
        <authorList>
            <person name="Varghese N."/>
            <person name="Submissions S."/>
        </authorList>
    </citation>
    <scope>NUCLEOTIDE SEQUENCE [LARGE SCALE GENOMIC DNA]</scope>
    <source>
        <strain evidence="11">DSM 17101</strain>
    </source>
</reference>
<evidence type="ECO:0000313" key="11">
    <source>
        <dbReference type="Proteomes" id="UP000199317"/>
    </source>
</evidence>